<evidence type="ECO:0000256" key="8">
    <source>
        <dbReference type="RuleBase" id="RU000417"/>
    </source>
</evidence>
<gene>
    <name evidence="10" type="ORF">H9L17_09565</name>
</gene>
<evidence type="ECO:0000256" key="7">
    <source>
        <dbReference type="RuleBase" id="RU000416"/>
    </source>
</evidence>
<dbReference type="NCBIfam" id="TIGR00675">
    <property type="entry name" value="dcm"/>
    <property type="match status" value="1"/>
</dbReference>
<evidence type="ECO:0000256" key="9">
    <source>
        <dbReference type="SAM" id="MobiDB-lite"/>
    </source>
</evidence>
<dbReference type="InterPro" id="IPR001525">
    <property type="entry name" value="C5_MeTfrase"/>
</dbReference>
<dbReference type="Gene3D" id="3.40.50.150">
    <property type="entry name" value="Vaccinia Virus protein VP39"/>
    <property type="match status" value="1"/>
</dbReference>
<dbReference type="SUPFAM" id="SSF53335">
    <property type="entry name" value="S-adenosyl-L-methionine-dependent methyltransferases"/>
    <property type="match status" value="1"/>
</dbReference>
<dbReference type="RefSeq" id="WP_187569244.1">
    <property type="nucleotide sequence ID" value="NZ_CP060711.1"/>
</dbReference>
<proteinExistence type="inferred from homology"/>
<evidence type="ECO:0000256" key="3">
    <source>
        <dbReference type="ARBA" id="ARBA00022691"/>
    </source>
</evidence>
<dbReference type="GO" id="GO:0032259">
    <property type="term" value="P:methylation"/>
    <property type="evidence" value="ECO:0007669"/>
    <property type="project" value="UniProtKB-KW"/>
</dbReference>
<dbReference type="Gene3D" id="3.90.120.10">
    <property type="entry name" value="DNA Methylase, subunit A, domain 2"/>
    <property type="match status" value="1"/>
</dbReference>
<evidence type="ECO:0000313" key="10">
    <source>
        <dbReference type="EMBL" id="QNN45476.1"/>
    </source>
</evidence>
<evidence type="ECO:0000256" key="4">
    <source>
        <dbReference type="ARBA" id="ARBA00022747"/>
    </source>
</evidence>
<comment type="catalytic activity">
    <reaction evidence="5 8">
        <text>a 2'-deoxycytidine in DNA + S-adenosyl-L-methionine = a 5-methyl-2'-deoxycytidine in DNA + S-adenosyl-L-homocysteine + H(+)</text>
        <dbReference type="Rhea" id="RHEA:13681"/>
        <dbReference type="Rhea" id="RHEA-COMP:11369"/>
        <dbReference type="Rhea" id="RHEA-COMP:11370"/>
        <dbReference type="ChEBI" id="CHEBI:15378"/>
        <dbReference type="ChEBI" id="CHEBI:57856"/>
        <dbReference type="ChEBI" id="CHEBI:59789"/>
        <dbReference type="ChEBI" id="CHEBI:85452"/>
        <dbReference type="ChEBI" id="CHEBI:85454"/>
        <dbReference type="EC" id="2.1.1.37"/>
    </reaction>
</comment>
<evidence type="ECO:0000256" key="1">
    <source>
        <dbReference type="ARBA" id="ARBA00022603"/>
    </source>
</evidence>
<dbReference type="GO" id="GO:0003677">
    <property type="term" value="F:DNA binding"/>
    <property type="evidence" value="ECO:0007669"/>
    <property type="project" value="TreeGrafter"/>
</dbReference>
<reference evidence="10 11" key="1">
    <citation type="submission" date="2020-08" db="EMBL/GenBank/DDBJ databases">
        <title>Genome sequence of Thermomonas brevis KACC 16975T.</title>
        <authorList>
            <person name="Hyun D.-W."/>
            <person name="Bae J.-W."/>
        </authorList>
    </citation>
    <scope>NUCLEOTIDE SEQUENCE [LARGE SCALE GENOMIC DNA]</scope>
    <source>
        <strain evidence="10 11">KACC 16975</strain>
    </source>
</reference>
<dbReference type="InterPro" id="IPR029063">
    <property type="entry name" value="SAM-dependent_MTases_sf"/>
</dbReference>
<evidence type="ECO:0000313" key="11">
    <source>
        <dbReference type="Proteomes" id="UP000515977"/>
    </source>
</evidence>
<dbReference type="PROSITE" id="PS51679">
    <property type="entry name" value="SAM_MT_C5"/>
    <property type="match status" value="1"/>
</dbReference>
<dbReference type="GO" id="GO:0044027">
    <property type="term" value="P:negative regulation of gene expression via chromosomal CpG island methylation"/>
    <property type="evidence" value="ECO:0007669"/>
    <property type="project" value="TreeGrafter"/>
</dbReference>
<dbReference type="Pfam" id="PF00145">
    <property type="entry name" value="DNA_methylase"/>
    <property type="match status" value="1"/>
</dbReference>
<dbReference type="EMBL" id="CP060711">
    <property type="protein sequence ID" value="QNN45476.1"/>
    <property type="molecule type" value="Genomic_DNA"/>
</dbReference>
<dbReference type="GO" id="GO:0009307">
    <property type="term" value="P:DNA restriction-modification system"/>
    <property type="evidence" value="ECO:0007669"/>
    <property type="project" value="UniProtKB-KW"/>
</dbReference>
<dbReference type="AlphaFoldDB" id="A0A7G9QQ51"/>
<evidence type="ECO:0000256" key="2">
    <source>
        <dbReference type="ARBA" id="ARBA00022679"/>
    </source>
</evidence>
<dbReference type="InterPro" id="IPR050390">
    <property type="entry name" value="C5-Methyltransferase"/>
</dbReference>
<organism evidence="10 11">
    <name type="scientific">Thermomonas brevis</name>
    <dbReference type="NCBI Taxonomy" id="215691"/>
    <lineage>
        <taxon>Bacteria</taxon>
        <taxon>Pseudomonadati</taxon>
        <taxon>Pseudomonadota</taxon>
        <taxon>Gammaproteobacteria</taxon>
        <taxon>Lysobacterales</taxon>
        <taxon>Lysobacteraceae</taxon>
        <taxon>Thermomonas</taxon>
    </lineage>
</organism>
<comment type="similarity">
    <text evidence="6 7">Belongs to the class I-like SAM-binding methyltransferase superfamily. C5-methyltransferase family.</text>
</comment>
<sequence>MTRAQRKKDNDKRAYTAVDLFSGCGGLSEGLRNAGFRVKAAVEIEPKAQRTYRLNHRSVRLYEQDIRKLPAKLVLQETGLEPGELDLLAGCPPCQGFSRLRTRNQKTSVNDPRNDLVHDFLRFVRVLRPKTIMLENVPALADDRRFKSLCKNLSRLKYEFVVHVLNAADYGVPQRRKRLILLGSRVHSPAVAEKIERRVTVRDVLASIERPSKTKDTLHAVPESRTPAVREIIKLIPRNGGSRSDLPLVYQLDCHQRNDGFRDVYGRMAWDDVSPTITSGCINPSKGRFLHPSQNRTITLREAALLQGFPRDYRFEVSHGKEAIALMIGNALPPPFIKAHAQSLRNGIQMAERAEKKPTSKRQALNLSGHLGCDHRPNGSRRTA</sequence>
<name>A0A7G9QQ51_9GAMM</name>
<keyword evidence="11" id="KW-1185">Reference proteome</keyword>
<dbReference type="Proteomes" id="UP000515977">
    <property type="component" value="Chromosome"/>
</dbReference>
<keyword evidence="4" id="KW-0680">Restriction system</keyword>
<feature type="region of interest" description="Disordered" evidence="9">
    <location>
        <begin position="354"/>
        <end position="384"/>
    </location>
</feature>
<dbReference type="InterPro" id="IPR018117">
    <property type="entry name" value="C5_DNA_meth_AS"/>
</dbReference>
<dbReference type="EC" id="2.1.1.37" evidence="8"/>
<dbReference type="PANTHER" id="PTHR10629:SF52">
    <property type="entry name" value="DNA (CYTOSINE-5)-METHYLTRANSFERASE 1"/>
    <property type="match status" value="1"/>
</dbReference>
<keyword evidence="1 6" id="KW-0489">Methyltransferase</keyword>
<protein>
    <recommendedName>
        <fullName evidence="8">Cytosine-specific methyltransferase</fullName>
        <ecNumber evidence="8">2.1.1.37</ecNumber>
    </recommendedName>
</protein>
<dbReference type="PROSITE" id="PS00094">
    <property type="entry name" value="C5_MTASE_1"/>
    <property type="match status" value="1"/>
</dbReference>
<feature type="active site" evidence="6">
    <location>
        <position position="94"/>
    </location>
</feature>
<dbReference type="PANTHER" id="PTHR10629">
    <property type="entry name" value="CYTOSINE-SPECIFIC METHYLTRANSFERASE"/>
    <property type="match status" value="1"/>
</dbReference>
<keyword evidence="2 6" id="KW-0808">Transferase</keyword>
<dbReference type="GO" id="GO:0003886">
    <property type="term" value="F:DNA (cytosine-5-)-methyltransferase activity"/>
    <property type="evidence" value="ECO:0007669"/>
    <property type="project" value="UniProtKB-EC"/>
</dbReference>
<keyword evidence="3 6" id="KW-0949">S-adenosyl-L-methionine</keyword>
<dbReference type="KEGG" id="tbv:H9L17_09565"/>
<evidence type="ECO:0000256" key="6">
    <source>
        <dbReference type="PROSITE-ProRule" id="PRU01016"/>
    </source>
</evidence>
<dbReference type="PRINTS" id="PR00105">
    <property type="entry name" value="C5METTRFRASE"/>
</dbReference>
<accession>A0A7G9QQ51</accession>
<evidence type="ECO:0000256" key="5">
    <source>
        <dbReference type="ARBA" id="ARBA00047422"/>
    </source>
</evidence>
<dbReference type="REBASE" id="442907">
    <property type="entry name" value="M.Tbr16975ORF9565P"/>
</dbReference>